<feature type="domain" description="SpoVT-AbrB" evidence="1">
    <location>
        <begin position="6"/>
        <end position="52"/>
    </location>
</feature>
<proteinExistence type="predicted"/>
<dbReference type="STRING" id="48467.SAMN02745166_00468"/>
<dbReference type="RefSeq" id="WP_078811672.1">
    <property type="nucleotide sequence ID" value="NZ_FUYE01000001.1"/>
</dbReference>
<dbReference type="SMART" id="SM00966">
    <property type="entry name" value="SpoVT_AbrB"/>
    <property type="match status" value="1"/>
</dbReference>
<gene>
    <name evidence="2" type="ORF">SAMN02745166_00468</name>
</gene>
<name>A0A1T4WMK4_9BACT</name>
<sequence length="75" mass="8126">MIKTISKIGNSQGIIFDSALLQLAHLKVGDDVNVEVHSGGTITITPMVSQPSKEEISAVVRETMVQYARTMKKLA</sequence>
<dbReference type="GO" id="GO:0003677">
    <property type="term" value="F:DNA binding"/>
    <property type="evidence" value="ECO:0007669"/>
    <property type="project" value="InterPro"/>
</dbReference>
<dbReference type="Gene3D" id="2.10.260.10">
    <property type="match status" value="1"/>
</dbReference>
<dbReference type="AlphaFoldDB" id="A0A1T4WMK4"/>
<dbReference type="InterPro" id="IPR007159">
    <property type="entry name" value="SpoVT-AbrB_dom"/>
</dbReference>
<dbReference type="SUPFAM" id="SSF89447">
    <property type="entry name" value="AbrB/MazE/MraZ-like"/>
    <property type="match status" value="1"/>
</dbReference>
<organism evidence="2 3">
    <name type="scientific">Prosthecobacter debontii</name>
    <dbReference type="NCBI Taxonomy" id="48467"/>
    <lineage>
        <taxon>Bacteria</taxon>
        <taxon>Pseudomonadati</taxon>
        <taxon>Verrucomicrobiota</taxon>
        <taxon>Verrucomicrobiia</taxon>
        <taxon>Verrucomicrobiales</taxon>
        <taxon>Verrucomicrobiaceae</taxon>
        <taxon>Prosthecobacter</taxon>
    </lineage>
</organism>
<keyword evidence="3" id="KW-1185">Reference proteome</keyword>
<dbReference type="InterPro" id="IPR037914">
    <property type="entry name" value="SpoVT-AbrB_sf"/>
</dbReference>
<evidence type="ECO:0000313" key="3">
    <source>
        <dbReference type="Proteomes" id="UP000190774"/>
    </source>
</evidence>
<dbReference type="EMBL" id="FUYE01000001">
    <property type="protein sequence ID" value="SKA78105.1"/>
    <property type="molecule type" value="Genomic_DNA"/>
</dbReference>
<dbReference type="Proteomes" id="UP000190774">
    <property type="component" value="Unassembled WGS sequence"/>
</dbReference>
<protein>
    <submittedName>
        <fullName evidence="2">Antitoxin component of the MazEF toxin-antitoxin module</fullName>
    </submittedName>
</protein>
<evidence type="ECO:0000313" key="2">
    <source>
        <dbReference type="EMBL" id="SKA78105.1"/>
    </source>
</evidence>
<accession>A0A1T4WMK4</accession>
<dbReference type="OrthoDB" id="9795766at2"/>
<evidence type="ECO:0000259" key="1">
    <source>
        <dbReference type="SMART" id="SM00966"/>
    </source>
</evidence>
<reference evidence="3" key="1">
    <citation type="submission" date="2017-02" db="EMBL/GenBank/DDBJ databases">
        <authorList>
            <person name="Varghese N."/>
            <person name="Submissions S."/>
        </authorList>
    </citation>
    <scope>NUCLEOTIDE SEQUENCE [LARGE SCALE GENOMIC DNA]</scope>
    <source>
        <strain evidence="3">ATCC 700200</strain>
    </source>
</reference>